<dbReference type="CDD" id="cd01392">
    <property type="entry name" value="HTH_LacI"/>
    <property type="match status" value="1"/>
</dbReference>
<dbReference type="SUPFAM" id="SSF47413">
    <property type="entry name" value="lambda repressor-like DNA-binding domains"/>
    <property type="match status" value="1"/>
</dbReference>
<dbReference type="STRING" id="700015.Corgl_0349"/>
<dbReference type="GO" id="GO:0003700">
    <property type="term" value="F:DNA-binding transcription factor activity"/>
    <property type="evidence" value="ECO:0007669"/>
    <property type="project" value="TreeGrafter"/>
</dbReference>
<dbReference type="Pfam" id="PF00532">
    <property type="entry name" value="Peripla_BP_1"/>
    <property type="match status" value="1"/>
</dbReference>
<dbReference type="InterPro" id="IPR010982">
    <property type="entry name" value="Lambda_DNA-bd_dom_sf"/>
</dbReference>
<accession>F2NA74</accession>
<name>F2NA74_CORGP</name>
<dbReference type="PROSITE" id="PS50932">
    <property type="entry name" value="HTH_LACI_2"/>
    <property type="match status" value="1"/>
</dbReference>
<dbReference type="PROSITE" id="PS00356">
    <property type="entry name" value="HTH_LACI_1"/>
    <property type="match status" value="1"/>
</dbReference>
<evidence type="ECO:0000256" key="1">
    <source>
        <dbReference type="ARBA" id="ARBA00023015"/>
    </source>
</evidence>
<reference evidence="6" key="1">
    <citation type="journal article" date="2013" name="Stand. Genomic Sci.">
        <title>Complete genome sequence of Coriobacterium glomerans type strain (PW2(T)) from the midgut of Pyrrhocoris apterus L. (red soldier bug).</title>
        <authorList>
            <person name="Stackebrandt E."/>
            <person name="Zeytun A."/>
            <person name="Lapidus A."/>
            <person name="Nolan M."/>
            <person name="Lucas S."/>
            <person name="Hammon N."/>
            <person name="Deshpande S."/>
            <person name="Cheng J.F."/>
            <person name="Tapia R."/>
            <person name="Goodwin L.A."/>
            <person name="Pitluck S."/>
            <person name="Liolios K."/>
            <person name="Pagani I."/>
            <person name="Ivanova N."/>
            <person name="Mavromatis K."/>
            <person name="Mikhailova N."/>
            <person name="Huntemann M."/>
            <person name="Pati A."/>
            <person name="Chen A."/>
            <person name="Palaniappan K."/>
            <person name="Chang Y.J."/>
            <person name="Land M."/>
            <person name="Hauser L."/>
            <person name="Rohde M."/>
            <person name="Pukall R."/>
            <person name="Goker M."/>
            <person name="Detter J.C."/>
            <person name="Woyke T."/>
            <person name="Bristow J."/>
            <person name="Eisen J.A."/>
            <person name="Markowitz V."/>
            <person name="Hugenholtz P."/>
            <person name="Kyrpides N.C."/>
            <person name="Klenk H.P."/>
        </authorList>
    </citation>
    <scope>NUCLEOTIDE SEQUENCE</scope>
    <source>
        <strain evidence="6">ATCC 49209 / DSM 20642 / JCM 10262 / PW2</strain>
    </source>
</reference>
<dbReference type="Gene3D" id="1.10.260.40">
    <property type="entry name" value="lambda repressor-like DNA-binding domains"/>
    <property type="match status" value="1"/>
</dbReference>
<dbReference type="RefSeq" id="WP_013708211.1">
    <property type="nucleotide sequence ID" value="NC_015389.1"/>
</dbReference>
<dbReference type="EMBL" id="CP002628">
    <property type="protein sequence ID" value="AEB06468.1"/>
    <property type="molecule type" value="Genomic_DNA"/>
</dbReference>
<evidence type="ECO:0000256" key="3">
    <source>
        <dbReference type="ARBA" id="ARBA00023163"/>
    </source>
</evidence>
<keyword evidence="2" id="KW-0238">DNA-binding</keyword>
<evidence type="ECO:0000313" key="5">
    <source>
        <dbReference type="EMBL" id="AEB06468.1"/>
    </source>
</evidence>
<proteinExistence type="predicted"/>
<dbReference type="InterPro" id="IPR000843">
    <property type="entry name" value="HTH_LacI"/>
</dbReference>
<dbReference type="SMART" id="SM00354">
    <property type="entry name" value="HTH_LACI"/>
    <property type="match status" value="1"/>
</dbReference>
<keyword evidence="1" id="KW-0805">Transcription regulation</keyword>
<dbReference type="GO" id="GO:0000976">
    <property type="term" value="F:transcription cis-regulatory region binding"/>
    <property type="evidence" value="ECO:0007669"/>
    <property type="project" value="TreeGrafter"/>
</dbReference>
<dbReference type="Proteomes" id="UP000006851">
    <property type="component" value="Chromosome"/>
</dbReference>
<keyword evidence="3" id="KW-0804">Transcription</keyword>
<dbReference type="Gene3D" id="3.40.50.2300">
    <property type="match status" value="2"/>
</dbReference>
<dbReference type="InterPro" id="IPR001761">
    <property type="entry name" value="Peripla_BP/Lac1_sug-bd_dom"/>
</dbReference>
<evidence type="ECO:0000313" key="6">
    <source>
        <dbReference type="Proteomes" id="UP000006851"/>
    </source>
</evidence>
<keyword evidence="6" id="KW-1185">Reference proteome</keyword>
<dbReference type="InterPro" id="IPR028082">
    <property type="entry name" value="Peripla_BP_I"/>
</dbReference>
<dbReference type="PANTHER" id="PTHR30146">
    <property type="entry name" value="LACI-RELATED TRANSCRIPTIONAL REPRESSOR"/>
    <property type="match status" value="1"/>
</dbReference>
<dbReference type="OrthoDB" id="3180992at2"/>
<dbReference type="Pfam" id="PF00356">
    <property type="entry name" value="LacI"/>
    <property type="match status" value="1"/>
</dbReference>
<dbReference type="HOGENOM" id="CLU_037628_6_0_11"/>
<protein>
    <submittedName>
        <fullName evidence="5">Transcriptional regulator, LacI family</fullName>
    </submittedName>
</protein>
<dbReference type="SUPFAM" id="SSF53822">
    <property type="entry name" value="Periplasmic binding protein-like I"/>
    <property type="match status" value="1"/>
</dbReference>
<dbReference type="KEGG" id="cgo:Corgl_0349"/>
<sequence length="324" mass="34548">MTMRDVAQLAGVSSAAVSRYLNGGYLSEEKRERIRLAIEQTGYAPSAQARSLRTGSSRIVGVIVPKVNSESIGRITAGIGQVLREQGYQMLLADTANHPDRELEYLQTFERHPVEGIVLVGTVATGKHLRAIRTCMVPVIVAGQMMHGANCIYHDDYGAARDLAAHIASRPDVGRIGYIGVTRTDAAVGAARLKGFTAGLKAQGRALEGGLYREASFNVESGFACAQELLERFNDIDFISCATDIIAAGAIRAFDERFGAGTGANHVSGFGDNQLLQAVTGGIPTVHFAYKTSGIKATQMLLGLIAKESEVAMQMKLGYTLVGV</sequence>
<dbReference type="AlphaFoldDB" id="F2NA74"/>
<feature type="domain" description="HTH lacI-type" evidence="4">
    <location>
        <begin position="1"/>
        <end position="54"/>
    </location>
</feature>
<evidence type="ECO:0000259" key="4">
    <source>
        <dbReference type="PROSITE" id="PS50932"/>
    </source>
</evidence>
<dbReference type="PANTHER" id="PTHR30146:SF109">
    <property type="entry name" value="HTH-TYPE TRANSCRIPTIONAL REGULATOR GALS"/>
    <property type="match status" value="1"/>
</dbReference>
<gene>
    <name evidence="5" type="ordered locus">Corgl_0349</name>
</gene>
<dbReference type="eggNOG" id="COG1609">
    <property type="taxonomic scope" value="Bacteria"/>
</dbReference>
<evidence type="ECO:0000256" key="2">
    <source>
        <dbReference type="ARBA" id="ARBA00023125"/>
    </source>
</evidence>
<organism evidence="5 6">
    <name type="scientific">Coriobacterium glomerans (strain ATCC 49209 / DSM 20642 / JCM 10262 / PW2)</name>
    <dbReference type="NCBI Taxonomy" id="700015"/>
    <lineage>
        <taxon>Bacteria</taxon>
        <taxon>Bacillati</taxon>
        <taxon>Actinomycetota</taxon>
        <taxon>Coriobacteriia</taxon>
        <taxon>Coriobacteriales</taxon>
        <taxon>Coriobacteriaceae</taxon>
        <taxon>Coriobacterium</taxon>
    </lineage>
</organism>
<dbReference type="CDD" id="cd01542">
    <property type="entry name" value="PBP1_TreR-like"/>
    <property type="match status" value="1"/>
</dbReference>